<dbReference type="CDD" id="cd12148">
    <property type="entry name" value="fungal_TF_MHR"/>
    <property type="match status" value="1"/>
</dbReference>
<dbReference type="EMBL" id="JAKLMC020000045">
    <property type="protein sequence ID" value="KAK5948578.1"/>
    <property type="molecule type" value="Genomic_DNA"/>
</dbReference>
<dbReference type="GO" id="GO:0003677">
    <property type="term" value="F:DNA binding"/>
    <property type="evidence" value="ECO:0007669"/>
    <property type="project" value="InterPro"/>
</dbReference>
<dbReference type="InterPro" id="IPR007219">
    <property type="entry name" value="XnlR_reg_dom"/>
</dbReference>
<protein>
    <recommendedName>
        <fullName evidence="2">Xylanolytic transcriptional activator regulatory domain-containing protein</fullName>
    </recommendedName>
</protein>
<dbReference type="SMART" id="SM00906">
    <property type="entry name" value="Fungal_trans"/>
    <property type="match status" value="1"/>
</dbReference>
<proteinExistence type="predicted"/>
<dbReference type="PANTHER" id="PTHR47425:SF3">
    <property type="entry name" value="ZN(II)2CYS6 TRANSCRIPTION FACTOR (EUROFUNG)"/>
    <property type="match status" value="1"/>
</dbReference>
<evidence type="ECO:0000313" key="3">
    <source>
        <dbReference type="EMBL" id="KAK5948578.1"/>
    </source>
</evidence>
<keyword evidence="1" id="KW-0539">Nucleus</keyword>
<dbReference type="GO" id="GO:0006351">
    <property type="term" value="P:DNA-templated transcription"/>
    <property type="evidence" value="ECO:0007669"/>
    <property type="project" value="InterPro"/>
</dbReference>
<evidence type="ECO:0000313" key="4">
    <source>
        <dbReference type="Proteomes" id="UP001316803"/>
    </source>
</evidence>
<feature type="domain" description="Xylanolytic transcriptional activator regulatory" evidence="2">
    <location>
        <begin position="193"/>
        <end position="269"/>
    </location>
</feature>
<sequence length="480" mass="52629">MPDNDEQNSANSSCSLSHGDQAKLVAAAISQPSSRIAPIFVGEGGYGDIVQAVGHPGHRHFFVPAEADKSLSSEDLAYLKIKGCFTLPTNSEQLVRAYLLFVHPSFPVLDGQNFSQEYASGGIDSINLLLLWSMFSIAASYVPGHARSAVKESYVQRAKLLFDLAYENDKIVLIQSTLLLSFWFAEAEDIKQSWYWTGIAFGIAQTLGIHRDLKSGSKGGATVERGIWRNIWRCCIVRDTWLAFGMGRPLRWSTANSTCPLLPTSLHPFQNVVLDGEELYSASEASGFLEIWQDLVTVTETLREFLTSKETQNASIMARVEALRSPGDDSKMTLLLKIASRHLKLHQYAALFALSQRYADVGKSAAVAGTTSIVTAFLADSTTEYVAPTAIPLIVPAMLSHVKASVVSSPKQSKHDLDTHFRFLSMIEHNYPAASIVRRVFLAVQSVTATDYNIAAQAEDLVPPGFDWLPELGQQKIGVV</sequence>
<evidence type="ECO:0000256" key="1">
    <source>
        <dbReference type="ARBA" id="ARBA00023242"/>
    </source>
</evidence>
<dbReference type="Pfam" id="PF04082">
    <property type="entry name" value="Fungal_trans"/>
    <property type="match status" value="1"/>
</dbReference>
<name>A0AAN8ED34_9EURO</name>
<keyword evidence="4" id="KW-1185">Reference proteome</keyword>
<dbReference type="AlphaFoldDB" id="A0AAN8ED34"/>
<dbReference type="PANTHER" id="PTHR47425">
    <property type="entry name" value="FARB-RELATED"/>
    <property type="match status" value="1"/>
</dbReference>
<dbReference type="Proteomes" id="UP001316803">
    <property type="component" value="Unassembled WGS sequence"/>
</dbReference>
<dbReference type="InterPro" id="IPR052761">
    <property type="entry name" value="Fungal_Detox/Toxin_TFs"/>
</dbReference>
<reference evidence="3 4" key="1">
    <citation type="submission" date="2022-12" db="EMBL/GenBank/DDBJ databases">
        <title>Genomic features and morphological characterization of a novel Knufia sp. strain isolated from spacecraft assembly facility.</title>
        <authorList>
            <person name="Teixeira M."/>
            <person name="Chander A.M."/>
            <person name="Stajich J.E."/>
            <person name="Venkateswaran K."/>
        </authorList>
    </citation>
    <scope>NUCLEOTIDE SEQUENCE [LARGE SCALE GENOMIC DNA]</scope>
    <source>
        <strain evidence="3 4">FJI-L2-BK-P2</strain>
    </source>
</reference>
<dbReference type="GO" id="GO:0008270">
    <property type="term" value="F:zinc ion binding"/>
    <property type="evidence" value="ECO:0007669"/>
    <property type="project" value="InterPro"/>
</dbReference>
<gene>
    <name evidence="3" type="ORF">OHC33_010337</name>
</gene>
<accession>A0AAN8ED34</accession>
<organism evidence="3 4">
    <name type="scientific">Knufia fluminis</name>
    <dbReference type="NCBI Taxonomy" id="191047"/>
    <lineage>
        <taxon>Eukaryota</taxon>
        <taxon>Fungi</taxon>
        <taxon>Dikarya</taxon>
        <taxon>Ascomycota</taxon>
        <taxon>Pezizomycotina</taxon>
        <taxon>Eurotiomycetes</taxon>
        <taxon>Chaetothyriomycetidae</taxon>
        <taxon>Chaetothyriales</taxon>
        <taxon>Trichomeriaceae</taxon>
        <taxon>Knufia</taxon>
    </lineage>
</organism>
<comment type="caution">
    <text evidence="3">The sequence shown here is derived from an EMBL/GenBank/DDBJ whole genome shotgun (WGS) entry which is preliminary data.</text>
</comment>
<evidence type="ECO:0000259" key="2">
    <source>
        <dbReference type="SMART" id="SM00906"/>
    </source>
</evidence>